<comment type="similarity">
    <text evidence="1">Belongs to the bacterial ribosomal protein bL32 family.</text>
</comment>
<evidence type="ECO:0000256" key="6">
    <source>
        <dbReference type="PROSITE-ProRule" id="PRU00221"/>
    </source>
</evidence>
<organism evidence="8 9">
    <name type="scientific">Pseudallescheria apiosperma</name>
    <name type="common">Scedosporium apiospermum</name>
    <dbReference type="NCBI Taxonomy" id="563466"/>
    <lineage>
        <taxon>Eukaryota</taxon>
        <taxon>Fungi</taxon>
        <taxon>Dikarya</taxon>
        <taxon>Ascomycota</taxon>
        <taxon>Pezizomycotina</taxon>
        <taxon>Sordariomycetes</taxon>
        <taxon>Hypocreomycetidae</taxon>
        <taxon>Microascales</taxon>
        <taxon>Microascaceae</taxon>
        <taxon>Scedosporium</taxon>
    </lineage>
</organism>
<dbReference type="RefSeq" id="XP_016645894.1">
    <property type="nucleotide sequence ID" value="XM_016783620.1"/>
</dbReference>
<gene>
    <name evidence="8" type="ORF">SAPIO_CDS0944</name>
</gene>
<dbReference type="SUPFAM" id="SSF57829">
    <property type="entry name" value="Zn-binding ribosomal proteins"/>
    <property type="match status" value="1"/>
</dbReference>
<dbReference type="Pfam" id="PF01783">
    <property type="entry name" value="Ribosomal_L32p"/>
    <property type="match status" value="1"/>
</dbReference>
<feature type="region of interest" description="Disordered" evidence="7">
    <location>
        <begin position="426"/>
        <end position="449"/>
    </location>
</feature>
<dbReference type="AlphaFoldDB" id="A0A084GFI3"/>
<dbReference type="EMBL" id="JOWA01000044">
    <property type="protein sequence ID" value="KEZ46095.1"/>
    <property type="molecule type" value="Genomic_DNA"/>
</dbReference>
<dbReference type="Proteomes" id="UP000028545">
    <property type="component" value="Unassembled WGS sequence"/>
</dbReference>
<dbReference type="InterPro" id="IPR019775">
    <property type="entry name" value="WD40_repeat_CS"/>
</dbReference>
<sequence>MAVAAAHQLRMAPGLASMLLPRVSAPIILASSRWATVYSHEVTHPLLPSLSMGIPGIQLSLPSLLGDIWESILRAVPKKKTSHSKKRHRQMAGKALKDVNSLCRCPGCGQTKRMHRLCPHCMESVDDIDGSKQYLTVHTVDNAHLTDIFALAATPKAILSASGSSSINVHETTTPTFSLTQTISAAHPLGCHHLCTSRNGKVAASAGFGGEIKVWSLDPDSSEWTTHSEIPKGAVKDASIWAIALNENGQYLATTTRDGKVIVWDVFDKNSPKIIREYETGSGNSGSFGMCVDLSGNGKYTASGHQNGTVYVFNNDTGRLVYSLTGLANAIRTVAFSPGSTRLAAAGDSAVIALYDMQHGEHVGNLTGHSAWVTSVDWNDSGEFLLSGAMDGKAKVWSVERKVCVATHSETDKPLWSVKWLPKTGRITRRSTGGSRARPGPEKGQSTISFASRVTKAVPKDVKKAALAEPTTPKKAEVRTPSKEEEEEEEVEETPVEEGEEETPKEGEHVVEQVSAAPEPAEAESDEFEALAEKMTDAEIKKYWSGIMSARLAMPVHQEDLTVHEKILRYFDVSSQYGPSIGIDRTKRWKRAERLGLNPPIEVLAVLMKEHKKHPKANTEVSSMDEIMSHIAAGA</sequence>
<dbReference type="SUPFAM" id="SSF50978">
    <property type="entry name" value="WD40 repeat-like"/>
    <property type="match status" value="1"/>
</dbReference>
<keyword evidence="2 6" id="KW-0853">WD repeat</keyword>
<dbReference type="SMART" id="SM00320">
    <property type="entry name" value="WD40"/>
    <property type="match status" value="6"/>
</dbReference>
<dbReference type="NCBIfam" id="TIGR01031">
    <property type="entry name" value="rpmF_bact"/>
    <property type="match status" value="1"/>
</dbReference>
<dbReference type="GO" id="GO:0000731">
    <property type="term" value="P:DNA synthesis involved in DNA repair"/>
    <property type="evidence" value="ECO:0007669"/>
    <property type="project" value="InterPro"/>
</dbReference>
<dbReference type="PROSITE" id="PS50082">
    <property type="entry name" value="WD_REPEATS_2"/>
    <property type="match status" value="3"/>
</dbReference>
<evidence type="ECO:0000256" key="1">
    <source>
        <dbReference type="ARBA" id="ARBA00008560"/>
    </source>
</evidence>
<evidence type="ECO:0000256" key="4">
    <source>
        <dbReference type="ARBA" id="ARBA00022980"/>
    </source>
</evidence>
<accession>A0A084GFI3</accession>
<dbReference type="CDD" id="cd00200">
    <property type="entry name" value="WD40"/>
    <property type="match status" value="1"/>
</dbReference>
<evidence type="ECO:0000313" key="8">
    <source>
        <dbReference type="EMBL" id="KEZ46095.1"/>
    </source>
</evidence>
<name>A0A084GFI3_PSEDA</name>
<dbReference type="GO" id="GO:0006412">
    <property type="term" value="P:translation"/>
    <property type="evidence" value="ECO:0007669"/>
    <property type="project" value="InterPro"/>
</dbReference>
<evidence type="ECO:0000256" key="3">
    <source>
        <dbReference type="ARBA" id="ARBA00022737"/>
    </source>
</evidence>
<dbReference type="GO" id="GO:0006260">
    <property type="term" value="P:DNA replication"/>
    <property type="evidence" value="ECO:0007669"/>
    <property type="project" value="InterPro"/>
</dbReference>
<dbReference type="OMA" id="INVHETT"/>
<dbReference type="GO" id="GO:0005634">
    <property type="term" value="C:nucleus"/>
    <property type="evidence" value="ECO:0007669"/>
    <property type="project" value="TreeGrafter"/>
</dbReference>
<dbReference type="HOGENOM" id="CLU_000288_57_11_1"/>
<keyword evidence="5" id="KW-0687">Ribonucleoprotein</keyword>
<feature type="repeat" description="WD" evidence="6">
    <location>
        <begin position="240"/>
        <end position="266"/>
    </location>
</feature>
<dbReference type="InterPro" id="IPR011332">
    <property type="entry name" value="Ribosomal_zn-bd"/>
</dbReference>
<dbReference type="PANTHER" id="PTHR44090:SF1">
    <property type="entry name" value="SUPERKILLER COMPLEX PROTEIN 8"/>
    <property type="match status" value="1"/>
</dbReference>
<dbReference type="Pfam" id="PF00400">
    <property type="entry name" value="WD40"/>
    <property type="match status" value="3"/>
</dbReference>
<dbReference type="OrthoDB" id="10251741at2759"/>
<dbReference type="InterPro" id="IPR002677">
    <property type="entry name" value="Ribosomal_bL32"/>
</dbReference>
<dbReference type="Pfam" id="PF04081">
    <property type="entry name" value="DNA_pol_delta_4"/>
    <property type="match status" value="1"/>
</dbReference>
<proteinExistence type="inferred from homology"/>
<dbReference type="InterPro" id="IPR015943">
    <property type="entry name" value="WD40/YVTN_repeat-like_dom_sf"/>
</dbReference>
<feature type="repeat" description="WD" evidence="6">
    <location>
        <begin position="324"/>
        <end position="365"/>
    </location>
</feature>
<feature type="region of interest" description="Disordered" evidence="7">
    <location>
        <begin position="462"/>
        <end position="508"/>
    </location>
</feature>
<dbReference type="GO" id="GO:0015934">
    <property type="term" value="C:large ribosomal subunit"/>
    <property type="evidence" value="ECO:0007669"/>
    <property type="project" value="InterPro"/>
</dbReference>
<evidence type="ECO:0000256" key="2">
    <source>
        <dbReference type="ARBA" id="ARBA00022574"/>
    </source>
</evidence>
<dbReference type="PROSITE" id="PS00678">
    <property type="entry name" value="WD_REPEATS_1"/>
    <property type="match status" value="1"/>
</dbReference>
<dbReference type="PANTHER" id="PTHR44090">
    <property type="entry name" value="WD REPEAT-CONTAINING PROTEIN 61"/>
    <property type="match status" value="1"/>
</dbReference>
<feature type="compositionally biased region" description="Basic and acidic residues" evidence="7">
    <location>
        <begin position="462"/>
        <end position="483"/>
    </location>
</feature>
<dbReference type="VEuPathDB" id="FungiDB:SAPIO_CDS0944"/>
<dbReference type="GO" id="GO:0003735">
    <property type="term" value="F:structural constituent of ribosome"/>
    <property type="evidence" value="ECO:0007669"/>
    <property type="project" value="InterPro"/>
</dbReference>
<protein>
    <submittedName>
        <fullName evidence="8">Uncharacterized protein</fullName>
    </submittedName>
</protein>
<comment type="caution">
    <text evidence="8">The sequence shown here is derived from an EMBL/GenBank/DDBJ whole genome shotgun (WGS) entry which is preliminary data.</text>
</comment>
<dbReference type="PROSITE" id="PS50294">
    <property type="entry name" value="WD_REPEATS_REGION"/>
    <property type="match status" value="1"/>
</dbReference>
<evidence type="ECO:0000313" key="9">
    <source>
        <dbReference type="Proteomes" id="UP000028545"/>
    </source>
</evidence>
<reference evidence="8 9" key="1">
    <citation type="journal article" date="2014" name="Genome Announc.">
        <title>Draft genome sequence of the pathogenic fungus Scedosporium apiospermum.</title>
        <authorList>
            <person name="Vandeputte P."/>
            <person name="Ghamrawi S."/>
            <person name="Rechenmann M."/>
            <person name="Iltis A."/>
            <person name="Giraud S."/>
            <person name="Fleury M."/>
            <person name="Thornton C."/>
            <person name="Delhaes L."/>
            <person name="Meyer W."/>
            <person name="Papon N."/>
            <person name="Bouchara J.P."/>
        </authorList>
    </citation>
    <scope>NUCLEOTIDE SEQUENCE [LARGE SCALE GENOMIC DNA]</scope>
    <source>
        <strain evidence="8 9">IHEM 14462</strain>
    </source>
</reference>
<dbReference type="Gene3D" id="2.130.10.10">
    <property type="entry name" value="YVTN repeat-like/Quinoprotein amine dehydrogenase"/>
    <property type="match status" value="1"/>
</dbReference>
<feature type="repeat" description="WD" evidence="6">
    <location>
        <begin position="366"/>
        <end position="407"/>
    </location>
</feature>
<evidence type="ECO:0000256" key="5">
    <source>
        <dbReference type="ARBA" id="ARBA00023274"/>
    </source>
</evidence>
<dbReference type="InterPro" id="IPR051510">
    <property type="entry name" value="SKI8"/>
</dbReference>
<keyword evidence="4" id="KW-0689">Ribosomal protein</keyword>
<dbReference type="GeneID" id="27719096"/>
<dbReference type="KEGG" id="sapo:SAPIO_CDS0944"/>
<dbReference type="InterPro" id="IPR036322">
    <property type="entry name" value="WD40_repeat_dom_sf"/>
</dbReference>
<dbReference type="InterPro" id="IPR007218">
    <property type="entry name" value="DNA_pol_delta_4"/>
</dbReference>
<evidence type="ECO:0000256" key="7">
    <source>
        <dbReference type="SAM" id="MobiDB-lite"/>
    </source>
</evidence>
<keyword evidence="3" id="KW-0677">Repeat</keyword>
<feature type="compositionally biased region" description="Acidic residues" evidence="7">
    <location>
        <begin position="484"/>
        <end position="501"/>
    </location>
</feature>
<dbReference type="InterPro" id="IPR001680">
    <property type="entry name" value="WD40_rpt"/>
</dbReference>
<keyword evidence="9" id="KW-1185">Reference proteome</keyword>